<dbReference type="PANTHER" id="PTHR38767">
    <property type="entry name" value="DNA POLYMERASE III SUBUNIT CHI"/>
    <property type="match status" value="1"/>
</dbReference>
<name>A0ABV2A5E4_9GAMM</name>
<evidence type="ECO:0000313" key="2">
    <source>
        <dbReference type="Proteomes" id="UP001465331"/>
    </source>
</evidence>
<dbReference type="PANTHER" id="PTHR38767:SF1">
    <property type="entry name" value="DNA POLYMERASE III SUBUNIT CHI"/>
    <property type="match status" value="1"/>
</dbReference>
<dbReference type="Gene3D" id="3.40.50.10110">
    <property type="entry name" value="DNA polymerase III subunit chi"/>
    <property type="match status" value="1"/>
</dbReference>
<proteinExistence type="predicted"/>
<comment type="caution">
    <text evidence="1">The sequence shown here is derived from an EMBL/GenBank/DDBJ whole genome shotgun (WGS) entry which is preliminary data.</text>
</comment>
<dbReference type="InterPro" id="IPR007459">
    <property type="entry name" value="DNA_pol3_chi"/>
</dbReference>
<dbReference type="InterPro" id="IPR036768">
    <property type="entry name" value="PolIII_chi_sf"/>
</dbReference>
<dbReference type="Proteomes" id="UP001465331">
    <property type="component" value="Unassembled WGS sequence"/>
</dbReference>
<dbReference type="RefSeq" id="WP_352886385.1">
    <property type="nucleotide sequence ID" value="NZ_JBEPIJ010000001.1"/>
</dbReference>
<organism evidence="1 2">
    <name type="scientific">Sinimarinibacterium thermocellulolyticum</name>
    <dbReference type="NCBI Taxonomy" id="3170016"/>
    <lineage>
        <taxon>Bacteria</taxon>
        <taxon>Pseudomonadati</taxon>
        <taxon>Pseudomonadota</taxon>
        <taxon>Gammaproteobacteria</taxon>
        <taxon>Nevskiales</taxon>
        <taxon>Nevskiaceae</taxon>
        <taxon>Sinimarinibacterium</taxon>
    </lineage>
</organism>
<keyword evidence="1" id="KW-0808">Transferase</keyword>
<gene>
    <name evidence="1" type="ORF">ABSH63_00420</name>
</gene>
<sequence length="157" mass="17436">MTRVDFYILPETGGAADSPVITACRLCEKAAGAGLRIYVYADSGALAEDFDGALWTFRQGGFTAHERYEGTPLQAPLPSVLIGRVEPPDSHHDVLVNLAAEVPDFFSRFERVLEIVAGDGAQRAASRARYKFYRDRGYELCTYEQSADGTWHRRTTK</sequence>
<dbReference type="GO" id="GO:0003887">
    <property type="term" value="F:DNA-directed DNA polymerase activity"/>
    <property type="evidence" value="ECO:0007669"/>
    <property type="project" value="UniProtKB-EC"/>
</dbReference>
<evidence type="ECO:0000313" key="1">
    <source>
        <dbReference type="EMBL" id="MES0872482.1"/>
    </source>
</evidence>
<accession>A0ABV2A5E4</accession>
<keyword evidence="1" id="KW-0548">Nucleotidyltransferase</keyword>
<dbReference type="Pfam" id="PF04364">
    <property type="entry name" value="DNA_pol3_chi"/>
    <property type="match status" value="1"/>
</dbReference>
<dbReference type="EC" id="2.7.7.7" evidence="1"/>
<dbReference type="SUPFAM" id="SSF102400">
    <property type="entry name" value="DNA polymerase III chi subunit"/>
    <property type="match status" value="1"/>
</dbReference>
<protein>
    <submittedName>
        <fullName evidence="1">DNA polymerase III subunit chi</fullName>
        <ecNumber evidence="1">2.7.7.7</ecNumber>
    </submittedName>
</protein>
<keyword evidence="2" id="KW-1185">Reference proteome</keyword>
<reference evidence="1 2" key="1">
    <citation type="submission" date="2024-06" db="EMBL/GenBank/DDBJ databases">
        <authorList>
            <person name="Li Z."/>
            <person name="Jiang Y."/>
        </authorList>
    </citation>
    <scope>NUCLEOTIDE SEQUENCE [LARGE SCALE GENOMIC DNA]</scope>
    <source>
        <strain evidence="1 2">HSW-8</strain>
    </source>
</reference>
<dbReference type="EMBL" id="JBEPIJ010000001">
    <property type="protein sequence ID" value="MES0872482.1"/>
    <property type="molecule type" value="Genomic_DNA"/>
</dbReference>